<evidence type="ECO:0000313" key="2">
    <source>
        <dbReference type="Proteomes" id="UP000639772"/>
    </source>
</evidence>
<sequence length="101" mass="11006">MAKKITKKVCKPRDHLPSTIRTFPRVVMSRRFGKAQFLLAPFVINGARLARCTAAASKRAMPTLWRRGSGPQVPPSSHILRASSHECLVSAGATHAEAALM</sequence>
<dbReference type="EMBL" id="JADCNM010000012">
    <property type="protein sequence ID" value="KAG0459420.1"/>
    <property type="molecule type" value="Genomic_DNA"/>
</dbReference>
<accession>A0A835PVL2</accession>
<comment type="caution">
    <text evidence="1">The sequence shown here is derived from an EMBL/GenBank/DDBJ whole genome shotgun (WGS) entry which is preliminary data.</text>
</comment>
<protein>
    <submittedName>
        <fullName evidence="1">Uncharacterized protein</fullName>
    </submittedName>
</protein>
<name>A0A835PVL2_VANPL</name>
<proteinExistence type="predicted"/>
<dbReference type="Proteomes" id="UP000639772">
    <property type="component" value="Chromosome 12"/>
</dbReference>
<gene>
    <name evidence="1" type="ORF">HPP92_022548</name>
</gene>
<organism evidence="1 2">
    <name type="scientific">Vanilla planifolia</name>
    <name type="common">Vanilla</name>
    <dbReference type="NCBI Taxonomy" id="51239"/>
    <lineage>
        <taxon>Eukaryota</taxon>
        <taxon>Viridiplantae</taxon>
        <taxon>Streptophyta</taxon>
        <taxon>Embryophyta</taxon>
        <taxon>Tracheophyta</taxon>
        <taxon>Spermatophyta</taxon>
        <taxon>Magnoliopsida</taxon>
        <taxon>Liliopsida</taxon>
        <taxon>Asparagales</taxon>
        <taxon>Orchidaceae</taxon>
        <taxon>Vanilloideae</taxon>
        <taxon>Vanilleae</taxon>
        <taxon>Vanilla</taxon>
    </lineage>
</organism>
<reference evidence="1 2" key="1">
    <citation type="journal article" date="2020" name="Nat. Food">
        <title>A phased Vanilla planifolia genome enables genetic improvement of flavour and production.</title>
        <authorList>
            <person name="Hasing T."/>
            <person name="Tang H."/>
            <person name="Brym M."/>
            <person name="Khazi F."/>
            <person name="Huang T."/>
            <person name="Chambers A.H."/>
        </authorList>
    </citation>
    <scope>NUCLEOTIDE SEQUENCE [LARGE SCALE GENOMIC DNA]</scope>
    <source>
        <tissue evidence="1">Leaf</tissue>
    </source>
</reference>
<evidence type="ECO:0000313" key="1">
    <source>
        <dbReference type="EMBL" id="KAG0459420.1"/>
    </source>
</evidence>
<dbReference type="AlphaFoldDB" id="A0A835PVL2"/>